<evidence type="ECO:0000313" key="1">
    <source>
        <dbReference type="Proteomes" id="UP000095283"/>
    </source>
</evidence>
<evidence type="ECO:0000313" key="2">
    <source>
        <dbReference type="WBParaSite" id="Hba_00237"/>
    </source>
</evidence>
<accession>A0A1I7W6K2</accession>
<sequence length="24" mass="2864">MMTLFPIVYVLFSGSHLIKIKDYF</sequence>
<name>A0A1I7W6K2_HETBA</name>
<proteinExistence type="predicted"/>
<protein>
    <submittedName>
        <fullName evidence="2">Uncharacterized protein</fullName>
    </submittedName>
</protein>
<dbReference type="AlphaFoldDB" id="A0A1I7W6K2"/>
<dbReference type="WBParaSite" id="Hba_00237">
    <property type="protein sequence ID" value="Hba_00237"/>
    <property type="gene ID" value="Hba_00237"/>
</dbReference>
<reference evidence="2" key="1">
    <citation type="submission" date="2016-11" db="UniProtKB">
        <authorList>
            <consortium name="WormBaseParasite"/>
        </authorList>
    </citation>
    <scope>IDENTIFICATION</scope>
</reference>
<dbReference type="Proteomes" id="UP000095283">
    <property type="component" value="Unplaced"/>
</dbReference>
<organism evidence="1 2">
    <name type="scientific">Heterorhabditis bacteriophora</name>
    <name type="common">Entomopathogenic nematode worm</name>
    <dbReference type="NCBI Taxonomy" id="37862"/>
    <lineage>
        <taxon>Eukaryota</taxon>
        <taxon>Metazoa</taxon>
        <taxon>Ecdysozoa</taxon>
        <taxon>Nematoda</taxon>
        <taxon>Chromadorea</taxon>
        <taxon>Rhabditida</taxon>
        <taxon>Rhabditina</taxon>
        <taxon>Rhabditomorpha</taxon>
        <taxon>Strongyloidea</taxon>
        <taxon>Heterorhabditidae</taxon>
        <taxon>Heterorhabditis</taxon>
    </lineage>
</organism>
<keyword evidence="1" id="KW-1185">Reference proteome</keyword>